<dbReference type="PANTHER" id="PTHR33710:SF77">
    <property type="entry name" value="DNASE I-LIKE SUPERFAMILY PROTEIN"/>
    <property type="match status" value="1"/>
</dbReference>
<protein>
    <submittedName>
        <fullName evidence="2">Uncharacterized protein</fullName>
    </submittedName>
</protein>
<evidence type="ECO:0000256" key="1">
    <source>
        <dbReference type="SAM" id="MobiDB-lite"/>
    </source>
</evidence>
<reference evidence="2" key="2">
    <citation type="submission" date="2021-03" db="UniProtKB">
        <authorList>
            <consortium name="EnsemblPlants"/>
        </authorList>
    </citation>
    <scope>IDENTIFICATION</scope>
</reference>
<sequence>MNKQLHHSPPIINSPPQPQSLQTQPWFPQQVAWPNYPPHNLIPPPPNPQLIHLLSGNIEKDLENPDHHMKIFLIKREEVGFQLEVNFWETVNTIRELNAMMIPLKIHDVVLMDGNYAWRDWDKFDPLCSMEDPIPSFPDLNMKIVMWNVRGATRNEFIPPAWDVIMTHKPSVFILLETKSDGCRAAEVSKLLGFDHSKFINPNGLRADAACLVDLGFSGNPFTWHNAREGDDLIRERLDRALGNPSWLNTYPNSQ</sequence>
<reference evidence="2" key="1">
    <citation type="journal article" date="2017" name="Nature">
        <title>The genome of Chenopodium quinoa.</title>
        <authorList>
            <person name="Jarvis D.E."/>
            <person name="Ho Y.S."/>
            <person name="Lightfoot D.J."/>
            <person name="Schmoeckel S.M."/>
            <person name="Li B."/>
            <person name="Borm T.J.A."/>
            <person name="Ohyanagi H."/>
            <person name="Mineta K."/>
            <person name="Michell C.T."/>
            <person name="Saber N."/>
            <person name="Kharbatia N.M."/>
            <person name="Rupper R.R."/>
            <person name="Sharp A.R."/>
            <person name="Dally N."/>
            <person name="Boughton B.A."/>
            <person name="Woo Y.H."/>
            <person name="Gao G."/>
            <person name="Schijlen E.G.W.M."/>
            <person name="Guo X."/>
            <person name="Momin A.A."/>
            <person name="Negrao S."/>
            <person name="Al-Babili S."/>
            <person name="Gehring C."/>
            <person name="Roessner U."/>
            <person name="Jung C."/>
            <person name="Murphy K."/>
            <person name="Arold S.T."/>
            <person name="Gojobori T."/>
            <person name="van der Linden C.G."/>
            <person name="van Loo E.N."/>
            <person name="Jellen E.N."/>
            <person name="Maughan P.J."/>
            <person name="Tester M."/>
        </authorList>
    </citation>
    <scope>NUCLEOTIDE SEQUENCE [LARGE SCALE GENOMIC DNA]</scope>
    <source>
        <strain evidence="2">cv. PI 614886</strain>
    </source>
</reference>
<accession>A0A803N1W5</accession>
<keyword evidence="3" id="KW-1185">Reference proteome</keyword>
<feature type="region of interest" description="Disordered" evidence="1">
    <location>
        <begin position="1"/>
        <end position="23"/>
    </location>
</feature>
<dbReference type="Gramene" id="AUR62039118-RA">
    <property type="protein sequence ID" value="AUR62039118-RA:cds"/>
    <property type="gene ID" value="AUR62039118"/>
</dbReference>
<name>A0A803N1W5_CHEQI</name>
<proteinExistence type="predicted"/>
<evidence type="ECO:0000313" key="2">
    <source>
        <dbReference type="EnsemblPlants" id="AUR62039118-RA:cds"/>
    </source>
</evidence>
<evidence type="ECO:0000313" key="3">
    <source>
        <dbReference type="Proteomes" id="UP000596660"/>
    </source>
</evidence>
<dbReference type="AlphaFoldDB" id="A0A803N1W5"/>
<dbReference type="Proteomes" id="UP000596660">
    <property type="component" value="Unplaced"/>
</dbReference>
<dbReference type="EnsemblPlants" id="AUR62039118-RA">
    <property type="protein sequence ID" value="AUR62039118-RA:cds"/>
    <property type="gene ID" value="AUR62039118"/>
</dbReference>
<organism evidence="2 3">
    <name type="scientific">Chenopodium quinoa</name>
    <name type="common">Quinoa</name>
    <dbReference type="NCBI Taxonomy" id="63459"/>
    <lineage>
        <taxon>Eukaryota</taxon>
        <taxon>Viridiplantae</taxon>
        <taxon>Streptophyta</taxon>
        <taxon>Embryophyta</taxon>
        <taxon>Tracheophyta</taxon>
        <taxon>Spermatophyta</taxon>
        <taxon>Magnoliopsida</taxon>
        <taxon>eudicotyledons</taxon>
        <taxon>Gunneridae</taxon>
        <taxon>Pentapetalae</taxon>
        <taxon>Caryophyllales</taxon>
        <taxon>Chenopodiaceae</taxon>
        <taxon>Chenopodioideae</taxon>
        <taxon>Atripliceae</taxon>
        <taxon>Chenopodium</taxon>
    </lineage>
</organism>
<dbReference type="PANTHER" id="PTHR33710">
    <property type="entry name" value="BNAC02G09200D PROTEIN"/>
    <property type="match status" value="1"/>
</dbReference>